<feature type="region of interest" description="Disordered" evidence="1">
    <location>
        <begin position="65"/>
        <end position="94"/>
    </location>
</feature>
<dbReference type="Proteomes" id="UP001386955">
    <property type="component" value="Unassembled WGS sequence"/>
</dbReference>
<dbReference type="AlphaFoldDB" id="A0AAN9XID1"/>
<reference evidence="2 3" key="1">
    <citation type="submission" date="2024-01" db="EMBL/GenBank/DDBJ databases">
        <title>The genomes of 5 underutilized Papilionoideae crops provide insights into root nodulation and disease resistanc.</title>
        <authorList>
            <person name="Jiang F."/>
        </authorList>
    </citation>
    <scope>NUCLEOTIDE SEQUENCE [LARGE SCALE GENOMIC DNA]</scope>
    <source>
        <strain evidence="2">DUOXIRENSHENG_FW03</strain>
        <tissue evidence="2">Leaves</tissue>
    </source>
</reference>
<evidence type="ECO:0000313" key="3">
    <source>
        <dbReference type="Proteomes" id="UP001386955"/>
    </source>
</evidence>
<dbReference type="EMBL" id="JAYMYS010000005">
    <property type="protein sequence ID" value="KAK7393156.1"/>
    <property type="molecule type" value="Genomic_DNA"/>
</dbReference>
<comment type="caution">
    <text evidence="2">The sequence shown here is derived from an EMBL/GenBank/DDBJ whole genome shotgun (WGS) entry which is preliminary data.</text>
</comment>
<evidence type="ECO:0000256" key="1">
    <source>
        <dbReference type="SAM" id="MobiDB-lite"/>
    </source>
</evidence>
<organism evidence="2 3">
    <name type="scientific">Psophocarpus tetragonolobus</name>
    <name type="common">Winged bean</name>
    <name type="synonym">Dolichos tetragonolobus</name>
    <dbReference type="NCBI Taxonomy" id="3891"/>
    <lineage>
        <taxon>Eukaryota</taxon>
        <taxon>Viridiplantae</taxon>
        <taxon>Streptophyta</taxon>
        <taxon>Embryophyta</taxon>
        <taxon>Tracheophyta</taxon>
        <taxon>Spermatophyta</taxon>
        <taxon>Magnoliopsida</taxon>
        <taxon>eudicotyledons</taxon>
        <taxon>Gunneridae</taxon>
        <taxon>Pentapetalae</taxon>
        <taxon>rosids</taxon>
        <taxon>fabids</taxon>
        <taxon>Fabales</taxon>
        <taxon>Fabaceae</taxon>
        <taxon>Papilionoideae</taxon>
        <taxon>50 kb inversion clade</taxon>
        <taxon>NPAAA clade</taxon>
        <taxon>indigoferoid/millettioid clade</taxon>
        <taxon>Phaseoleae</taxon>
        <taxon>Psophocarpus</taxon>
    </lineage>
</organism>
<keyword evidence="3" id="KW-1185">Reference proteome</keyword>
<feature type="region of interest" description="Disordered" evidence="1">
    <location>
        <begin position="1"/>
        <end position="23"/>
    </location>
</feature>
<protein>
    <submittedName>
        <fullName evidence="2">Uncharacterized protein</fullName>
    </submittedName>
</protein>
<proteinExistence type="predicted"/>
<sequence>MSLALESSDQDKPPSLNGNDIPFGLDEVKELSKTDRNVIGMKNHNFLEIQETIHEQLQEADIIETANEGAQQRPKPRKSQHDTKHPLTRSVNFGNHRSRYASNHFPCCNATSCGLHTPKPTNGPAK</sequence>
<name>A0AAN9XID1_PSOTE</name>
<accession>A0AAN9XID1</accession>
<gene>
    <name evidence="2" type="ORF">VNO78_21637</name>
</gene>
<evidence type="ECO:0000313" key="2">
    <source>
        <dbReference type="EMBL" id="KAK7393156.1"/>
    </source>
</evidence>